<feature type="chain" id="PRO_5028139744" evidence="1">
    <location>
        <begin position="20"/>
        <end position="375"/>
    </location>
</feature>
<evidence type="ECO:0000256" key="1">
    <source>
        <dbReference type="SAM" id="SignalP"/>
    </source>
</evidence>
<dbReference type="PROSITE" id="PS51257">
    <property type="entry name" value="PROKAR_LIPOPROTEIN"/>
    <property type="match status" value="1"/>
</dbReference>
<dbReference type="AlphaFoldDB" id="A0A6S6SBU4"/>
<keyword evidence="1" id="KW-0732">Signal</keyword>
<feature type="signal peptide" evidence="1">
    <location>
        <begin position="1"/>
        <end position="19"/>
    </location>
</feature>
<dbReference type="Gene3D" id="2.40.370.10">
    <property type="entry name" value="AttH-like domain"/>
    <property type="match status" value="2"/>
</dbReference>
<dbReference type="Pfam" id="PF17186">
    <property type="entry name" value="Lipocalin_9"/>
    <property type="match status" value="1"/>
</dbReference>
<feature type="domain" description="AttH" evidence="2">
    <location>
        <begin position="66"/>
        <end position="241"/>
    </location>
</feature>
<protein>
    <submittedName>
        <fullName evidence="3">AttH component of AttEFGH ABC transport system</fullName>
    </submittedName>
</protein>
<sequence length="375" mass="41821">MIGSVFKTVLILCVLMLSACDHPSDDEFDLNAALGGVADSGFERAVNPREFQFPADHAAHPDFRNEWWYITGNVESDSGRHFGYQVTFFRIALTPSSDQPSSRSQWGTNQLWMAHVALTDSEGQQHLHDQRFARGAAGLAGQENKLFRVWLEDWQIVGSSDAQFPWAVTVKADGFSLNLQLSPEKPVVLQGDAGLSQKSGGVGNASYYYSLTRLATSGELYLGDQRFVVNGQSWMDREWSTSVLGDDQVGWDWFSLQLDSGHDVMLYQLRNAAGEADAYSAGKWVLPDGQSESMNMQHVEFKPLRKWCLAEGNADCYPVEWSIIAPEKNINWTVEAVVDDQLMQTGITYWEGAVNVTDTRTGKMLGRGYLEMSGY</sequence>
<accession>A0A6S6SBU4</accession>
<dbReference type="InterPro" id="IPR023374">
    <property type="entry name" value="AttH-like_dom_sf"/>
</dbReference>
<dbReference type="SUPFAM" id="SSF159245">
    <property type="entry name" value="AttH-like"/>
    <property type="match status" value="1"/>
</dbReference>
<dbReference type="InterPro" id="IPR010791">
    <property type="entry name" value="AttH_dom"/>
</dbReference>
<dbReference type="EMBL" id="CACVAV010000113">
    <property type="protein sequence ID" value="CAA6807353.1"/>
    <property type="molecule type" value="Genomic_DNA"/>
</dbReference>
<name>A0A6S6SBU4_9GAMM</name>
<dbReference type="PANTHER" id="PTHR38591:SF1">
    <property type="entry name" value="BLL1000 PROTEIN"/>
    <property type="match status" value="1"/>
</dbReference>
<dbReference type="Pfam" id="PF07143">
    <property type="entry name" value="CrtC"/>
    <property type="match status" value="1"/>
</dbReference>
<reference evidence="3" key="1">
    <citation type="submission" date="2020-01" db="EMBL/GenBank/DDBJ databases">
        <authorList>
            <person name="Meier V. D."/>
            <person name="Meier V D."/>
        </authorList>
    </citation>
    <scope>NUCLEOTIDE SEQUENCE</scope>
    <source>
        <strain evidence="3">HLG_WM_MAG_08</strain>
    </source>
</reference>
<dbReference type="PANTHER" id="PTHR38591">
    <property type="entry name" value="HYDROLASE"/>
    <property type="match status" value="1"/>
</dbReference>
<organism evidence="3">
    <name type="scientific">uncultured Thiotrichaceae bacterium</name>
    <dbReference type="NCBI Taxonomy" id="298394"/>
    <lineage>
        <taxon>Bacteria</taxon>
        <taxon>Pseudomonadati</taxon>
        <taxon>Pseudomonadota</taxon>
        <taxon>Gammaproteobacteria</taxon>
        <taxon>Thiotrichales</taxon>
        <taxon>Thiotrichaceae</taxon>
        <taxon>environmental samples</taxon>
    </lineage>
</organism>
<evidence type="ECO:0000313" key="3">
    <source>
        <dbReference type="EMBL" id="CAA6807353.1"/>
    </source>
</evidence>
<evidence type="ECO:0000259" key="2">
    <source>
        <dbReference type="Pfam" id="PF07143"/>
    </source>
</evidence>
<gene>
    <name evidence="3" type="ORF">HELGO_WM32944</name>
</gene>
<proteinExistence type="predicted"/>